<dbReference type="SUPFAM" id="SSF46785">
    <property type="entry name" value="Winged helix' DNA-binding domain"/>
    <property type="match status" value="1"/>
</dbReference>
<dbReference type="PANTHER" id="PTHR47835">
    <property type="entry name" value="HFM1, ATP DEPENDENT DNA HELICASE HOMOLOG"/>
    <property type="match status" value="1"/>
</dbReference>
<dbReference type="Ensembl" id="ENSCCRT00010087496.1">
    <property type="protein sequence ID" value="ENSCCRP00010078849.1"/>
    <property type="gene ID" value="ENSCCRG00010034477.1"/>
</dbReference>
<evidence type="ECO:0000256" key="18">
    <source>
        <dbReference type="SAM" id="Phobius"/>
    </source>
</evidence>
<dbReference type="GO" id="GO:0008270">
    <property type="term" value="F:zinc ion binding"/>
    <property type="evidence" value="ECO:0007669"/>
    <property type="project" value="UniProtKB-KW"/>
</dbReference>
<dbReference type="Gene3D" id="1.10.3380.10">
    <property type="entry name" value="Sec63 N-terminal domain-like domain"/>
    <property type="match status" value="1"/>
</dbReference>
<dbReference type="Pfam" id="PF23445">
    <property type="entry name" value="WHD_SNRNP200"/>
    <property type="match status" value="1"/>
</dbReference>
<evidence type="ECO:0000256" key="9">
    <source>
        <dbReference type="ARBA" id="ARBA00022840"/>
    </source>
</evidence>
<dbReference type="SUPFAM" id="SSF52540">
    <property type="entry name" value="P-loop containing nucleoside triphosphate hydrolases"/>
    <property type="match status" value="1"/>
</dbReference>
<dbReference type="SMART" id="SM00973">
    <property type="entry name" value="Sec63"/>
    <property type="match status" value="1"/>
</dbReference>
<dbReference type="PROSITE" id="PS51194">
    <property type="entry name" value="HELICASE_CTER"/>
    <property type="match status" value="1"/>
</dbReference>
<comment type="similarity">
    <text evidence="2">Belongs to the helicase family. SKI2 subfamily.</text>
</comment>
<evidence type="ECO:0000256" key="16">
    <source>
        <dbReference type="ARBA" id="ARBA00071159"/>
    </source>
</evidence>
<keyword evidence="22" id="KW-1185">Reference proteome</keyword>
<evidence type="ECO:0000256" key="6">
    <source>
        <dbReference type="ARBA" id="ARBA00022801"/>
    </source>
</evidence>
<dbReference type="Gene3D" id="3.40.50.300">
    <property type="entry name" value="P-loop containing nucleotide triphosphate hydrolases"/>
    <property type="match status" value="2"/>
</dbReference>
<dbReference type="InterPro" id="IPR001650">
    <property type="entry name" value="Helicase_C-like"/>
</dbReference>
<evidence type="ECO:0000256" key="11">
    <source>
        <dbReference type="ARBA" id="ARBA00023254"/>
    </source>
</evidence>
<evidence type="ECO:0000259" key="19">
    <source>
        <dbReference type="PROSITE" id="PS51192"/>
    </source>
</evidence>
<reference evidence="21" key="1">
    <citation type="submission" date="2025-08" db="UniProtKB">
        <authorList>
            <consortium name="Ensembl"/>
        </authorList>
    </citation>
    <scope>IDENTIFICATION</scope>
</reference>
<evidence type="ECO:0000256" key="15">
    <source>
        <dbReference type="ARBA" id="ARBA00059912"/>
    </source>
</evidence>
<evidence type="ECO:0000256" key="10">
    <source>
        <dbReference type="ARBA" id="ARBA00023235"/>
    </source>
</evidence>
<dbReference type="Proteomes" id="UP000694427">
    <property type="component" value="Unplaced"/>
</dbReference>
<evidence type="ECO:0000256" key="12">
    <source>
        <dbReference type="ARBA" id="ARBA00034617"/>
    </source>
</evidence>
<dbReference type="GO" id="GO:0003676">
    <property type="term" value="F:nucleic acid binding"/>
    <property type="evidence" value="ECO:0007669"/>
    <property type="project" value="InterPro"/>
</dbReference>
<evidence type="ECO:0000256" key="1">
    <source>
        <dbReference type="ARBA" id="ARBA00001947"/>
    </source>
</evidence>
<dbReference type="InterPro" id="IPR011545">
    <property type="entry name" value="DEAD/DEAH_box_helicase_dom"/>
</dbReference>
<reference evidence="21" key="2">
    <citation type="submission" date="2025-09" db="UniProtKB">
        <authorList>
            <consortium name="Ensembl"/>
        </authorList>
    </citation>
    <scope>IDENTIFICATION</scope>
</reference>
<dbReference type="CDD" id="cd18023">
    <property type="entry name" value="DEXHc_HFM1"/>
    <property type="match status" value="1"/>
</dbReference>
<evidence type="ECO:0000313" key="21">
    <source>
        <dbReference type="Ensembl" id="ENSCCRP00010078849.1"/>
    </source>
</evidence>
<dbReference type="GO" id="GO:0016787">
    <property type="term" value="F:hydrolase activity"/>
    <property type="evidence" value="ECO:0007669"/>
    <property type="project" value="UniProtKB-KW"/>
</dbReference>
<dbReference type="FunFam" id="3.40.50.300:FF:000950">
    <property type="entry name" value="probable ATP-dependent DNA helicase HFM1"/>
    <property type="match status" value="1"/>
</dbReference>
<comment type="function">
    <text evidence="15">Required for crossover formation and complete synapsis of homologous chromosomes during meiosis.</text>
</comment>
<dbReference type="InterPro" id="IPR004179">
    <property type="entry name" value="Sec63-dom"/>
</dbReference>
<dbReference type="Pfam" id="PF00270">
    <property type="entry name" value="DEAD"/>
    <property type="match status" value="1"/>
</dbReference>
<dbReference type="InterPro" id="IPR057842">
    <property type="entry name" value="WH_MER3"/>
</dbReference>
<dbReference type="Pfam" id="PF00271">
    <property type="entry name" value="Helicase_C"/>
    <property type="match status" value="1"/>
</dbReference>
<dbReference type="SMART" id="SM00490">
    <property type="entry name" value="HELICc"/>
    <property type="match status" value="1"/>
</dbReference>
<dbReference type="GO" id="GO:0005524">
    <property type="term" value="F:ATP binding"/>
    <property type="evidence" value="ECO:0007669"/>
    <property type="project" value="UniProtKB-KW"/>
</dbReference>
<organism evidence="21 22">
    <name type="scientific">Cyprinus carpio</name>
    <name type="common">Common carp</name>
    <dbReference type="NCBI Taxonomy" id="7962"/>
    <lineage>
        <taxon>Eukaryota</taxon>
        <taxon>Metazoa</taxon>
        <taxon>Chordata</taxon>
        <taxon>Craniata</taxon>
        <taxon>Vertebrata</taxon>
        <taxon>Euteleostomi</taxon>
        <taxon>Actinopterygii</taxon>
        <taxon>Neopterygii</taxon>
        <taxon>Teleostei</taxon>
        <taxon>Ostariophysi</taxon>
        <taxon>Cypriniformes</taxon>
        <taxon>Cyprinidae</taxon>
        <taxon>Cyprininae</taxon>
        <taxon>Cyprinus</taxon>
    </lineage>
</organism>
<keyword evidence="3" id="KW-0479">Metal-binding</keyword>
<evidence type="ECO:0000256" key="4">
    <source>
        <dbReference type="ARBA" id="ARBA00022741"/>
    </source>
</evidence>
<evidence type="ECO:0000256" key="13">
    <source>
        <dbReference type="ARBA" id="ARBA00034808"/>
    </source>
</evidence>
<keyword evidence="11" id="KW-0469">Meiosis</keyword>
<protein>
    <recommendedName>
        <fullName evidence="16">Probable ATP-dependent DNA helicase HFM1</fullName>
        <ecNumber evidence="13">5.6.2.4</ecNumber>
    </recommendedName>
    <alternativeName>
        <fullName evidence="17">DNA 3'-5' helicase HFM1</fullName>
    </alternativeName>
</protein>
<dbReference type="InterPro" id="IPR036390">
    <property type="entry name" value="WH_DNA-bd_sf"/>
</dbReference>
<evidence type="ECO:0000256" key="8">
    <source>
        <dbReference type="ARBA" id="ARBA00022833"/>
    </source>
</evidence>
<dbReference type="FunFam" id="3.40.50.300:FF:001076">
    <property type="entry name" value="ATP-dependent DNA helicase MER3"/>
    <property type="match status" value="1"/>
</dbReference>
<feature type="domain" description="Helicase ATP-binding" evidence="19">
    <location>
        <begin position="49"/>
        <end position="236"/>
    </location>
</feature>
<keyword evidence="4" id="KW-0547">Nucleotide-binding</keyword>
<evidence type="ECO:0000259" key="20">
    <source>
        <dbReference type="PROSITE" id="PS51194"/>
    </source>
</evidence>
<dbReference type="InterPro" id="IPR036388">
    <property type="entry name" value="WH-like_DNA-bd_sf"/>
</dbReference>
<dbReference type="SUPFAM" id="SSF158702">
    <property type="entry name" value="Sec63 N-terminal domain-like"/>
    <property type="match status" value="1"/>
</dbReference>
<dbReference type="Pfam" id="PF02889">
    <property type="entry name" value="Sec63"/>
    <property type="match status" value="1"/>
</dbReference>
<dbReference type="FunFam" id="1.10.10.10:FF:000012">
    <property type="entry name" value="U5 small nuclear ribonucleoprotein helicase"/>
    <property type="match status" value="1"/>
</dbReference>
<sequence length="1013" mass="114928">MHFYYIHIIHLCITSLFFQVCIFIVYKEMINVPLSMTCCVVVFPSQALDDVLYTNKNFVACAPTGSGKTVLFELAIVQLLIEASDAWHNVRAVYMAPIKALCSQRFENWKQKFGPLGLNCKELTGDTEIDDIFEIQDAHLIFTTPEKWDSMTRRWKDNRLLPSVSLFLIDEIHVVKDKTRGATLEVVVSRMKTMHSYQLAVNPKSKASTRFVAVSATIPNIQDVSEWLSDESGPATCLEMDETHRPVKLRKVVLGFPCGSNQNEFKFDLSLNYKMANVIQTYSDQKPTLVFCSTRKGVQQSASVLAKDARFIMSLDHKQRLMKYANSLLDAKLRDLFICGIGYHHAGMDVSDRKLIEEAFTVGDLPVLFTTSTLAMGVNLPAHLVVIKSTLHYVGGACEEYSEADLLQMIGRAGRPQFDTTATAVIMTRSQTKDKYTHFLSGIDSIESSLHTNLVEHLNAEIVLHTISDVNMALDWIRSTFLYIRALKNPKHYGFSPELDKCGIETKLQELCLKNLNSLASFNLITMDEDINIKPTETGKLMARYCVAFDTVKQFSMVTGTETLPELIEMISKGKEFSDVQLRVNEKKTLNMLNKDKNRTTIRFPMEGKIKSNDMKVNCLIQAQLGCIPIQEFGLIQDTGKIFRNGNRVSRCMLLTCLFLSSNFSARLNSLTLAKCFRAKLWENSPYISRQVERIGFTLATAMVNAGLTTFSKIEQTSPRELEIIVNRHPPFGNQIKEAVSKLPKCEVTLEQIPRYSLSTAEISVTVNLMNFKELASKQTAPDHHYVTLIIGDCDNNVVFQQKILNTLLSKSGSWSKRIEVTRAHKGEELSIHLISSEYGQWSHSPCLLNFLDTFKDYIYLNIVIFFIDPVALNIVKRQCHHVCKNKELCGHDCCKIGVRKRSTNQSNFTSYLNNLKIRNEKLCETPVKRLKMRMNDGTAAVSMQQFSYKPKDTLPAAKKYMGFLLATEVNLLMLMKLTLLRLYYFDIHDVDIHSSGLREVSVTLKVRMKSRS</sequence>
<proteinExistence type="inferred from homology"/>
<comment type="cofactor">
    <cofactor evidence="1">
        <name>Zn(2+)</name>
        <dbReference type="ChEBI" id="CHEBI:29105"/>
    </cofactor>
</comment>
<comment type="catalytic activity">
    <reaction evidence="14">
        <text>ATP + H2O = ADP + phosphate + H(+)</text>
        <dbReference type="Rhea" id="RHEA:13065"/>
        <dbReference type="ChEBI" id="CHEBI:15377"/>
        <dbReference type="ChEBI" id="CHEBI:15378"/>
        <dbReference type="ChEBI" id="CHEBI:30616"/>
        <dbReference type="ChEBI" id="CHEBI:43474"/>
        <dbReference type="ChEBI" id="CHEBI:456216"/>
        <dbReference type="EC" id="5.6.2.4"/>
    </reaction>
</comment>
<keyword evidence="7" id="KW-0347">Helicase</keyword>
<dbReference type="SMART" id="SM00487">
    <property type="entry name" value="DEXDc"/>
    <property type="match status" value="1"/>
</dbReference>
<dbReference type="InterPro" id="IPR014001">
    <property type="entry name" value="Helicase_ATP-bd"/>
</dbReference>
<dbReference type="EC" id="5.6.2.4" evidence="13"/>
<dbReference type="GO" id="GO:0043138">
    <property type="term" value="F:3'-5' DNA helicase activity"/>
    <property type="evidence" value="ECO:0007669"/>
    <property type="project" value="UniProtKB-EC"/>
</dbReference>
<comment type="catalytic activity">
    <reaction evidence="12">
        <text>Couples ATP hydrolysis with the unwinding of duplex DNA by translocating in the 3'-5' direction.</text>
        <dbReference type="EC" id="5.6.2.4"/>
    </reaction>
</comment>
<keyword evidence="18" id="KW-0812">Transmembrane</keyword>
<evidence type="ECO:0000256" key="3">
    <source>
        <dbReference type="ARBA" id="ARBA00022723"/>
    </source>
</evidence>
<dbReference type="GO" id="GO:0007131">
    <property type="term" value="P:reciprocal meiotic recombination"/>
    <property type="evidence" value="ECO:0007669"/>
    <property type="project" value="UniProtKB-ARBA"/>
</dbReference>
<keyword evidence="18" id="KW-0472">Membrane</keyword>
<evidence type="ECO:0000256" key="7">
    <source>
        <dbReference type="ARBA" id="ARBA00022806"/>
    </source>
</evidence>
<dbReference type="PANTHER" id="PTHR47835:SF3">
    <property type="entry name" value="HELICASE FOR MEIOSIS 1"/>
    <property type="match status" value="1"/>
</dbReference>
<evidence type="ECO:0000256" key="2">
    <source>
        <dbReference type="ARBA" id="ARBA00010140"/>
    </source>
</evidence>
<accession>A0A8C1MS25</accession>
<feature type="domain" description="Helicase C-terminal" evidence="20">
    <location>
        <begin position="277"/>
        <end position="462"/>
    </location>
</feature>
<dbReference type="InterPro" id="IPR027417">
    <property type="entry name" value="P-loop_NTPase"/>
</dbReference>
<dbReference type="FunFam" id="1.10.3380.10:FF:000006">
    <property type="entry name" value="probable ATP-dependent DNA helicase HFM1 isoform X1"/>
    <property type="match status" value="1"/>
</dbReference>
<keyword evidence="6" id="KW-0378">Hydrolase</keyword>
<dbReference type="Gene3D" id="1.10.10.10">
    <property type="entry name" value="Winged helix-like DNA-binding domain superfamily/Winged helix DNA-binding domain"/>
    <property type="match status" value="1"/>
</dbReference>
<keyword evidence="10" id="KW-0413">Isomerase</keyword>
<evidence type="ECO:0000256" key="14">
    <source>
        <dbReference type="ARBA" id="ARBA00048988"/>
    </source>
</evidence>
<keyword evidence="8" id="KW-0862">Zinc</keyword>
<evidence type="ECO:0000313" key="22">
    <source>
        <dbReference type="Proteomes" id="UP000694427"/>
    </source>
</evidence>
<keyword evidence="9" id="KW-0067">ATP-binding</keyword>
<evidence type="ECO:0000256" key="17">
    <source>
        <dbReference type="ARBA" id="ARBA00093665"/>
    </source>
</evidence>
<keyword evidence="18" id="KW-1133">Transmembrane helix</keyword>
<dbReference type="CDD" id="cd18795">
    <property type="entry name" value="SF2_C_Ski2"/>
    <property type="match status" value="1"/>
</dbReference>
<feature type="transmembrane region" description="Helical" evidence="18">
    <location>
        <begin position="6"/>
        <end position="26"/>
    </location>
</feature>
<keyword evidence="5" id="KW-0863">Zinc-finger</keyword>
<evidence type="ECO:0000256" key="5">
    <source>
        <dbReference type="ARBA" id="ARBA00022771"/>
    </source>
</evidence>
<dbReference type="InterPro" id="IPR052247">
    <property type="entry name" value="Meiotic_Crossover_Helicase"/>
</dbReference>
<name>A0A8C1MS25_CYPCA</name>
<dbReference type="AlphaFoldDB" id="A0A8C1MS25"/>
<dbReference type="PROSITE" id="PS51192">
    <property type="entry name" value="HELICASE_ATP_BIND_1"/>
    <property type="match status" value="1"/>
</dbReference>